<feature type="region of interest" description="Disordered" evidence="7">
    <location>
        <begin position="1"/>
        <end position="53"/>
    </location>
</feature>
<dbReference type="Gene3D" id="3.40.50.20">
    <property type="match status" value="1"/>
</dbReference>
<dbReference type="NCBIfam" id="TIGR01161">
    <property type="entry name" value="purK"/>
    <property type="match status" value="1"/>
</dbReference>
<evidence type="ECO:0000256" key="6">
    <source>
        <dbReference type="RuleBase" id="RU361200"/>
    </source>
</evidence>
<dbReference type="Gene3D" id="3.30.470.20">
    <property type="entry name" value="ATP-grasp fold, B domain"/>
    <property type="match status" value="1"/>
</dbReference>
<dbReference type="InterPro" id="IPR013815">
    <property type="entry name" value="ATP_grasp_subdomain_1"/>
</dbReference>
<dbReference type="Proteomes" id="UP000621560">
    <property type="component" value="Unassembled WGS sequence"/>
</dbReference>
<dbReference type="PROSITE" id="PS50975">
    <property type="entry name" value="ATP_GRASP"/>
    <property type="match status" value="1"/>
</dbReference>
<feature type="binding site" evidence="5">
    <location>
        <begin position="205"/>
        <end position="211"/>
    </location>
    <ligand>
        <name>ATP</name>
        <dbReference type="ChEBI" id="CHEBI:30616"/>
    </ligand>
</feature>
<evidence type="ECO:0000313" key="9">
    <source>
        <dbReference type="EMBL" id="MBD2847212.1"/>
    </source>
</evidence>
<evidence type="ECO:0000256" key="4">
    <source>
        <dbReference type="ARBA" id="ARBA00022840"/>
    </source>
</evidence>
<evidence type="ECO:0000313" key="10">
    <source>
        <dbReference type="Proteomes" id="UP000621560"/>
    </source>
</evidence>
<keyword evidence="3 5" id="KW-0658">Purine biosynthesis</keyword>
<comment type="catalytic activity">
    <reaction evidence="5 6">
        <text>5-amino-1-(5-phospho-beta-D-ribosyl)imidazole + hydrogencarbonate + ATP = 5-carboxyamino-1-(5-phospho-D-ribosyl)imidazole + ADP + phosphate + 2 H(+)</text>
        <dbReference type="Rhea" id="RHEA:19317"/>
        <dbReference type="ChEBI" id="CHEBI:15378"/>
        <dbReference type="ChEBI" id="CHEBI:17544"/>
        <dbReference type="ChEBI" id="CHEBI:30616"/>
        <dbReference type="ChEBI" id="CHEBI:43474"/>
        <dbReference type="ChEBI" id="CHEBI:58730"/>
        <dbReference type="ChEBI" id="CHEBI:137981"/>
        <dbReference type="ChEBI" id="CHEBI:456216"/>
        <dbReference type="EC" id="6.3.4.18"/>
    </reaction>
</comment>
<dbReference type="FunFam" id="3.30.470.20:FF:000029">
    <property type="entry name" value="N5-carboxyaminoimidazole ribonucleotide synthase"/>
    <property type="match status" value="1"/>
</dbReference>
<dbReference type="InterPro" id="IPR040686">
    <property type="entry name" value="PurK_C"/>
</dbReference>
<evidence type="ECO:0000256" key="3">
    <source>
        <dbReference type="ARBA" id="ARBA00022755"/>
    </source>
</evidence>
<dbReference type="FunFam" id="3.30.1490.20:FF:000015">
    <property type="entry name" value="N5-carboxyaminoimidazole ribonucleotide synthase"/>
    <property type="match status" value="1"/>
</dbReference>
<dbReference type="SUPFAM" id="SSF52440">
    <property type="entry name" value="PreATP-grasp domain"/>
    <property type="match status" value="1"/>
</dbReference>
<dbReference type="SUPFAM" id="SSF51246">
    <property type="entry name" value="Rudiment single hybrid motif"/>
    <property type="match status" value="1"/>
</dbReference>
<gene>
    <name evidence="5 6 9" type="primary">purK</name>
    <name evidence="9" type="ORF">IDH44_18585</name>
</gene>
<dbReference type="GO" id="GO:0006189">
    <property type="term" value="P:'de novo' IMP biosynthetic process"/>
    <property type="evidence" value="ECO:0007669"/>
    <property type="project" value="UniProtKB-UniRule"/>
</dbReference>
<dbReference type="NCBIfam" id="NF004676">
    <property type="entry name" value="PRK06019.1-2"/>
    <property type="match status" value="1"/>
</dbReference>
<evidence type="ECO:0000259" key="8">
    <source>
        <dbReference type="PROSITE" id="PS50975"/>
    </source>
</evidence>
<dbReference type="InterPro" id="IPR011761">
    <property type="entry name" value="ATP-grasp"/>
</dbReference>
<dbReference type="InterPro" id="IPR003135">
    <property type="entry name" value="ATP-grasp_carboxylate-amine"/>
</dbReference>
<feature type="domain" description="ATP-grasp" evidence="8">
    <location>
        <begin position="164"/>
        <end position="352"/>
    </location>
</feature>
<feature type="binding site" evidence="5">
    <location>
        <position position="245"/>
    </location>
    <ligand>
        <name>ATP</name>
        <dbReference type="ChEBI" id="CHEBI:30616"/>
    </ligand>
</feature>
<comment type="pathway">
    <text evidence="5 6">Purine metabolism; IMP biosynthesis via de novo pathway; 5-amino-1-(5-phospho-D-ribosyl)imidazole-4-carboxylate from 5-amino-1-(5-phospho-D-ribosyl)imidazole (N5-CAIR route): step 1/2.</text>
</comment>
<name>A0A927BUS3_9BACL</name>
<dbReference type="GO" id="GO:0034028">
    <property type="term" value="F:5-(carboxyamino)imidazole ribonucleotide synthase activity"/>
    <property type="evidence" value="ECO:0007669"/>
    <property type="project" value="UniProtKB-UniRule"/>
</dbReference>
<feature type="binding site" evidence="5">
    <location>
        <begin position="322"/>
        <end position="323"/>
    </location>
    <ligand>
        <name>ATP</name>
        <dbReference type="ChEBI" id="CHEBI:30616"/>
    </ligand>
</feature>
<dbReference type="Pfam" id="PF02222">
    <property type="entry name" value="ATP-grasp"/>
    <property type="match status" value="1"/>
</dbReference>
<dbReference type="GO" id="GO:0005524">
    <property type="term" value="F:ATP binding"/>
    <property type="evidence" value="ECO:0007669"/>
    <property type="project" value="UniProtKB-UniRule"/>
</dbReference>
<dbReference type="InterPro" id="IPR016185">
    <property type="entry name" value="PreATP-grasp_dom_sf"/>
</dbReference>
<dbReference type="AlphaFoldDB" id="A0A927BUS3"/>
<evidence type="ECO:0000256" key="5">
    <source>
        <dbReference type="HAMAP-Rule" id="MF_01928"/>
    </source>
</evidence>
<dbReference type="Pfam" id="PF17769">
    <property type="entry name" value="PurK_C"/>
    <property type="match status" value="1"/>
</dbReference>
<dbReference type="InterPro" id="IPR011054">
    <property type="entry name" value="Rudment_hybrid_motif"/>
</dbReference>
<accession>A0A927BUS3</accession>
<feature type="binding site" evidence="5">
    <location>
        <position position="268"/>
    </location>
    <ligand>
        <name>ATP</name>
        <dbReference type="ChEBI" id="CHEBI:30616"/>
    </ligand>
</feature>
<dbReference type="EC" id="6.3.4.18" evidence="5 6"/>
<feature type="binding site" evidence="5">
    <location>
        <position position="160"/>
    </location>
    <ligand>
        <name>ATP</name>
        <dbReference type="ChEBI" id="CHEBI:30616"/>
    </ligand>
</feature>
<dbReference type="Pfam" id="PF22660">
    <property type="entry name" value="RS_preATP-grasp-like"/>
    <property type="match status" value="1"/>
</dbReference>
<dbReference type="InterPro" id="IPR054350">
    <property type="entry name" value="PurT/PurK_preATP-grasp"/>
</dbReference>
<dbReference type="GO" id="GO:0004638">
    <property type="term" value="F:phosphoribosylaminoimidazole carboxylase activity"/>
    <property type="evidence" value="ECO:0007669"/>
    <property type="project" value="InterPro"/>
</dbReference>
<evidence type="ECO:0000256" key="1">
    <source>
        <dbReference type="ARBA" id="ARBA00022598"/>
    </source>
</evidence>
<feature type="binding site" evidence="5">
    <location>
        <position position="200"/>
    </location>
    <ligand>
        <name>ATP</name>
        <dbReference type="ChEBI" id="CHEBI:30616"/>
    </ligand>
</feature>
<reference evidence="9" key="1">
    <citation type="submission" date="2020-09" db="EMBL/GenBank/DDBJ databases">
        <title>A novel bacterium of genus Paenibacillus, isolated from South China Sea.</title>
        <authorList>
            <person name="Huang H."/>
            <person name="Mo K."/>
            <person name="Hu Y."/>
        </authorList>
    </citation>
    <scope>NUCLEOTIDE SEQUENCE</scope>
    <source>
        <strain evidence="9">IB182496</strain>
    </source>
</reference>
<comment type="function">
    <text evidence="5">Catalyzes the ATP-dependent conversion of 5-aminoimidazole ribonucleotide (AIR) and HCO(3)(-) to N5-carboxyaminoimidazole ribonucleotide (N5-CAIR).</text>
</comment>
<feature type="binding site" evidence="5">
    <location>
        <begin position="237"/>
        <end position="240"/>
    </location>
    <ligand>
        <name>ATP</name>
        <dbReference type="ChEBI" id="CHEBI:30616"/>
    </ligand>
</feature>
<protein>
    <recommendedName>
        <fullName evidence="5 6">N5-carboxyaminoimidazole ribonucleotide synthase</fullName>
        <shortName evidence="5 6">N5-CAIR synthase</shortName>
        <ecNumber evidence="5 6">6.3.4.18</ecNumber>
    </recommendedName>
    <alternativeName>
        <fullName evidence="5 6">5-(carboxyamino)imidazole ribonucleotide synthetase</fullName>
    </alternativeName>
</protein>
<comment type="caution">
    <text evidence="9">The sequence shown here is derived from an EMBL/GenBank/DDBJ whole genome shotgun (WGS) entry which is preliminary data.</text>
</comment>
<organism evidence="9 10">
    <name type="scientific">Paenibacillus sabuli</name>
    <dbReference type="NCBI Taxonomy" id="2772509"/>
    <lineage>
        <taxon>Bacteria</taxon>
        <taxon>Bacillati</taxon>
        <taxon>Bacillota</taxon>
        <taxon>Bacilli</taxon>
        <taxon>Bacillales</taxon>
        <taxon>Paenibacillaceae</taxon>
        <taxon>Paenibacillus</taxon>
    </lineage>
</organism>
<comment type="subunit">
    <text evidence="5 6">Homodimer.</text>
</comment>
<comment type="function">
    <text evidence="6">Catalyzes the ATP-dependent conversion of 5-aminoimidazole ribonucleotide (AIR) and HCO(3)- to N5-carboxyaminoimidazole ribonucleotide (N5-CAIR).</text>
</comment>
<dbReference type="InterPro" id="IPR005875">
    <property type="entry name" value="PurK"/>
</dbReference>
<dbReference type="GO" id="GO:0046872">
    <property type="term" value="F:metal ion binding"/>
    <property type="evidence" value="ECO:0007669"/>
    <property type="project" value="InterPro"/>
</dbReference>
<comment type="similarity">
    <text evidence="5 6">Belongs to the PurK/PurT family.</text>
</comment>
<dbReference type="FunFam" id="3.40.50.20:FF:000016">
    <property type="entry name" value="N5-carboxyaminoimidazole ribonucleotide synthase"/>
    <property type="match status" value="1"/>
</dbReference>
<dbReference type="PANTHER" id="PTHR11609:SF5">
    <property type="entry name" value="PHOSPHORIBOSYLAMINOIMIDAZOLE CARBOXYLASE"/>
    <property type="match status" value="1"/>
</dbReference>
<sequence>MNEAAGRTPSAGTGDQAPGVGEQAGGGAADPGAATSDEAGGGGAAKARDAAGSRQARTILPGATVGILGGGQLGRMMALAGSAMGYRFVALDPTADAPCGQVAEQIVAAYDDREAARELAGRADVITYEFENVDADVAAMLMDESYVPQGSRLLHTTQHRLREKRAIEAAGVPVAPYAQIGSEAELREAAARLGLPAVLKTATGGYDGKGQWVIRSEAEIAPAYAELSRAGTELVLEQFIRFDKELSVIAARSPRGEVQTFPVAENVHVDNILHLSIVPARIPAEIQERARSLAVRIAAGLDAVGLIAVEMFLTAGGELYVNELAPRPHNSGHYTMEACRTSQFEQHVRAVCNLPLGGTELLTPVVMVNALGEHVEPLLRRIGMADEAAARLGVEPKLHLYGKHEAKSKRKMGHVNVLAPNVEAALAWITETNIWRV</sequence>
<keyword evidence="2 5" id="KW-0547">Nucleotide-binding</keyword>
<dbReference type="HAMAP" id="MF_01928">
    <property type="entry name" value="PurK"/>
    <property type="match status" value="1"/>
</dbReference>
<evidence type="ECO:0000256" key="2">
    <source>
        <dbReference type="ARBA" id="ARBA00022741"/>
    </source>
</evidence>
<dbReference type="PANTHER" id="PTHR11609">
    <property type="entry name" value="PURINE BIOSYNTHESIS PROTEIN 6/7, PUR6/7"/>
    <property type="match status" value="1"/>
</dbReference>
<dbReference type="GO" id="GO:0005829">
    <property type="term" value="C:cytosol"/>
    <property type="evidence" value="ECO:0007669"/>
    <property type="project" value="TreeGrafter"/>
</dbReference>
<evidence type="ECO:0000256" key="7">
    <source>
        <dbReference type="SAM" id="MobiDB-lite"/>
    </source>
</evidence>
<dbReference type="Gene3D" id="3.30.1490.20">
    <property type="entry name" value="ATP-grasp fold, A domain"/>
    <property type="match status" value="1"/>
</dbReference>
<keyword evidence="4 5" id="KW-0067">ATP-binding</keyword>
<dbReference type="EMBL" id="JACXIZ010000034">
    <property type="protein sequence ID" value="MBD2847212.1"/>
    <property type="molecule type" value="Genomic_DNA"/>
</dbReference>
<dbReference type="SUPFAM" id="SSF56059">
    <property type="entry name" value="Glutathione synthetase ATP-binding domain-like"/>
    <property type="match status" value="1"/>
</dbReference>
<dbReference type="NCBIfam" id="NF004679">
    <property type="entry name" value="PRK06019.1-5"/>
    <property type="match status" value="1"/>
</dbReference>
<keyword evidence="10" id="KW-1185">Reference proteome</keyword>
<proteinExistence type="inferred from homology"/>
<dbReference type="NCBIfam" id="NF004675">
    <property type="entry name" value="PRK06019.1-1"/>
    <property type="match status" value="1"/>
</dbReference>
<keyword evidence="1 5" id="KW-0436">Ligase</keyword>